<name>A0ABQ6E2Y7_9GAMM</name>
<dbReference type="SFLD" id="SFLDS00003">
    <property type="entry name" value="Haloacid_Dehalogenase"/>
    <property type="match status" value="1"/>
</dbReference>
<dbReference type="PANTHER" id="PTHR43434">
    <property type="entry name" value="PHOSPHOGLYCOLATE PHOSPHATASE"/>
    <property type="match status" value="1"/>
</dbReference>
<dbReference type="SFLD" id="SFLDG01129">
    <property type="entry name" value="C1.5:_HAD__Beta-PGM__Phosphata"/>
    <property type="match status" value="1"/>
</dbReference>
<dbReference type="InterPro" id="IPR006439">
    <property type="entry name" value="HAD-SF_hydro_IA"/>
</dbReference>
<dbReference type="NCBIfam" id="TIGR01549">
    <property type="entry name" value="HAD-SF-IA-v1"/>
    <property type="match status" value="1"/>
</dbReference>
<reference evidence="2" key="1">
    <citation type="journal article" date="2019" name="Int. J. Syst. Evol. Microbiol.">
        <title>The Global Catalogue of Microorganisms (GCM) 10K type strain sequencing project: providing services to taxonomists for standard genome sequencing and annotation.</title>
        <authorList>
            <consortium name="The Broad Institute Genomics Platform"/>
            <consortium name="The Broad Institute Genome Sequencing Center for Infectious Disease"/>
            <person name="Wu L."/>
            <person name="Ma J."/>
        </authorList>
    </citation>
    <scope>NUCLEOTIDE SEQUENCE [LARGE SCALE GENOMIC DNA]</scope>
    <source>
        <strain evidence="2">NBRC 103166</strain>
    </source>
</reference>
<protein>
    <submittedName>
        <fullName evidence="1">Haloacid dehalogenase</fullName>
    </submittedName>
</protein>
<dbReference type="InterPro" id="IPR036412">
    <property type="entry name" value="HAD-like_sf"/>
</dbReference>
<evidence type="ECO:0000313" key="2">
    <source>
        <dbReference type="Proteomes" id="UP001157353"/>
    </source>
</evidence>
<dbReference type="Proteomes" id="UP001157353">
    <property type="component" value="Unassembled WGS sequence"/>
</dbReference>
<dbReference type="Gene3D" id="1.10.150.240">
    <property type="entry name" value="Putative phosphatase, domain 2"/>
    <property type="match status" value="1"/>
</dbReference>
<comment type="caution">
    <text evidence="1">The sequence shown here is derived from an EMBL/GenBank/DDBJ whole genome shotgun (WGS) entry which is preliminary data.</text>
</comment>
<organism evidence="1 2">
    <name type="scientific">Psychromonas marina</name>
    <dbReference type="NCBI Taxonomy" id="88364"/>
    <lineage>
        <taxon>Bacteria</taxon>
        <taxon>Pseudomonadati</taxon>
        <taxon>Pseudomonadota</taxon>
        <taxon>Gammaproteobacteria</taxon>
        <taxon>Alteromonadales</taxon>
        <taxon>Psychromonadaceae</taxon>
        <taxon>Psychromonas</taxon>
    </lineage>
</organism>
<dbReference type="InterPro" id="IPR023198">
    <property type="entry name" value="PGP-like_dom2"/>
</dbReference>
<dbReference type="NCBIfam" id="TIGR01662">
    <property type="entry name" value="HAD-SF-IIIA"/>
    <property type="match status" value="1"/>
</dbReference>
<dbReference type="InterPro" id="IPR023214">
    <property type="entry name" value="HAD_sf"/>
</dbReference>
<evidence type="ECO:0000313" key="1">
    <source>
        <dbReference type="EMBL" id="GLS91351.1"/>
    </source>
</evidence>
<dbReference type="Gene3D" id="3.40.50.1000">
    <property type="entry name" value="HAD superfamily/HAD-like"/>
    <property type="match status" value="1"/>
</dbReference>
<keyword evidence="2" id="KW-1185">Reference proteome</keyword>
<dbReference type="InterPro" id="IPR041492">
    <property type="entry name" value="HAD_2"/>
</dbReference>
<dbReference type="SUPFAM" id="SSF56784">
    <property type="entry name" value="HAD-like"/>
    <property type="match status" value="1"/>
</dbReference>
<sequence>MNYKVIIFDWDGTLMDSIDKIVACMQAAAIDCQLKEPTEDEIRHIIGLRLDKIMVQLFPGATSEQQSEMIQAYHFQYRKRDSHDTPFYPGIKLWLNELKKQGYLLAVATGKGRESLNRILDKFAVKDLFAVTYCSDETASKPDPLMLNLILNDLGVDPSDALMIGDTSYDLEMANNANIDCLGVSYGVHSKDVLNQFNPIAIVDDLPKEFALYVQ</sequence>
<dbReference type="Pfam" id="PF13419">
    <property type="entry name" value="HAD_2"/>
    <property type="match status" value="1"/>
</dbReference>
<dbReference type="PRINTS" id="PR00413">
    <property type="entry name" value="HADHALOGNASE"/>
</dbReference>
<dbReference type="InterPro" id="IPR050155">
    <property type="entry name" value="HAD-like_hydrolase_sf"/>
</dbReference>
<accession>A0ABQ6E2Y7</accession>
<gene>
    <name evidence="1" type="ORF">GCM10007916_24200</name>
</gene>
<dbReference type="InterPro" id="IPR006549">
    <property type="entry name" value="HAD-SF_hydro_IIIA"/>
</dbReference>
<dbReference type="PANTHER" id="PTHR43434:SF24">
    <property type="entry name" value="HYDROLASE-RELATED"/>
    <property type="match status" value="1"/>
</dbReference>
<proteinExistence type="predicted"/>
<dbReference type="EMBL" id="BSPQ01000013">
    <property type="protein sequence ID" value="GLS91351.1"/>
    <property type="molecule type" value="Genomic_DNA"/>
</dbReference>
<dbReference type="RefSeq" id="WP_284204469.1">
    <property type="nucleotide sequence ID" value="NZ_BSPQ01000013.1"/>
</dbReference>
<dbReference type="SFLD" id="SFLDG01135">
    <property type="entry name" value="C1.5.6:_HAD__Beta-PGM__Phospha"/>
    <property type="match status" value="1"/>
</dbReference>
<dbReference type="NCBIfam" id="TIGR01509">
    <property type="entry name" value="HAD-SF-IA-v3"/>
    <property type="match status" value="1"/>
</dbReference>